<sequence>MKRSQERSTSIVSLHVGPDASVTCRSHDHRPPFLMLRVGGTSVNLTTAGRAVTRTHIAFAYALRDAVNDFLIECEALRLPDDSETFGDGPAIAA</sequence>
<evidence type="ECO:0000313" key="2">
    <source>
        <dbReference type="Proteomes" id="UP000035425"/>
    </source>
</evidence>
<dbReference type="RefSeq" id="WP_047223787.1">
    <property type="nucleotide sequence ID" value="NZ_JWIO01000025.1"/>
</dbReference>
<gene>
    <name evidence="1" type="ORF">FrCorBMG51_15620</name>
</gene>
<protein>
    <submittedName>
        <fullName evidence="1">Uncharacterized protein</fullName>
    </submittedName>
</protein>
<dbReference type="Proteomes" id="UP000035425">
    <property type="component" value="Unassembled WGS sequence"/>
</dbReference>
<keyword evidence="2" id="KW-1185">Reference proteome</keyword>
<dbReference type="EMBL" id="JWIO01000025">
    <property type="protein sequence ID" value="KLL10834.1"/>
    <property type="molecule type" value="Genomic_DNA"/>
</dbReference>
<evidence type="ECO:0000313" key="1">
    <source>
        <dbReference type="EMBL" id="KLL10834.1"/>
    </source>
</evidence>
<name>A0ABR5F2A9_9ACTN</name>
<reference evidence="1 2" key="1">
    <citation type="submission" date="2014-12" db="EMBL/GenBank/DDBJ databases">
        <title>Frankia sp. BMG5.1 draft genome.</title>
        <authorList>
            <person name="Gtari M."/>
            <person name="Ghodhbane-Gtari F."/>
            <person name="Nouioui I."/>
            <person name="Ktari A."/>
            <person name="Hezbri K."/>
            <person name="Mimouni W."/>
            <person name="Sbissi I."/>
            <person name="Ayari A."/>
            <person name="Yamanaka T."/>
            <person name="Normand P."/>
            <person name="Tisa L.S."/>
            <person name="Boudabous A."/>
        </authorList>
    </citation>
    <scope>NUCLEOTIDE SEQUENCE [LARGE SCALE GENOMIC DNA]</scope>
    <source>
        <strain evidence="1 2">BMG5.1</strain>
    </source>
</reference>
<proteinExistence type="predicted"/>
<accession>A0ABR5F2A9</accession>
<organism evidence="1 2">
    <name type="scientific">Protofrankia coriariae</name>
    <dbReference type="NCBI Taxonomy" id="1562887"/>
    <lineage>
        <taxon>Bacteria</taxon>
        <taxon>Bacillati</taxon>
        <taxon>Actinomycetota</taxon>
        <taxon>Actinomycetes</taxon>
        <taxon>Frankiales</taxon>
        <taxon>Frankiaceae</taxon>
        <taxon>Protofrankia</taxon>
    </lineage>
</organism>
<comment type="caution">
    <text evidence="1">The sequence shown here is derived from an EMBL/GenBank/DDBJ whole genome shotgun (WGS) entry which is preliminary data.</text>
</comment>